<evidence type="ECO:0000313" key="2">
    <source>
        <dbReference type="Proteomes" id="UP000567293"/>
    </source>
</evidence>
<comment type="caution">
    <text evidence="1">The sequence shown here is derived from an EMBL/GenBank/DDBJ whole genome shotgun (WGS) entry which is preliminary data.</text>
</comment>
<sequence>MASAILSALVLALLVGVTVVLRWRLLGTEFRRRNLGRVGVVQGQTNRGRSYRLHVLGQQSLSLFGHRNNGSPFPSQIISKEQRAEAFLQRILALTGAKKVDGTYVLNVGTLQFQVRDRFIRRLQNPNDPKSPYEETCFYLVHNGMPKVEEIATALLHLSTNPALFDKWALQNGVAFKADGKAFDRCPLLGLR</sequence>
<accession>A0A7V8SXZ5</accession>
<evidence type="ECO:0000313" key="1">
    <source>
        <dbReference type="EMBL" id="MBA0086880.1"/>
    </source>
</evidence>
<name>A0A7V8SXZ5_9BACT</name>
<protein>
    <submittedName>
        <fullName evidence="1">Uncharacterized protein</fullName>
    </submittedName>
</protein>
<keyword evidence="2" id="KW-1185">Reference proteome</keyword>
<reference evidence="1" key="1">
    <citation type="submission" date="2020-06" db="EMBL/GenBank/DDBJ databases">
        <title>Legume-microbial interactions unlock mineral nutrients during tropical forest succession.</title>
        <authorList>
            <person name="Epihov D.Z."/>
        </authorList>
    </citation>
    <scope>NUCLEOTIDE SEQUENCE [LARGE SCALE GENOMIC DNA]</scope>
    <source>
        <strain evidence="1">Pan2503</strain>
    </source>
</reference>
<dbReference type="EMBL" id="JACDQQ010001724">
    <property type="protein sequence ID" value="MBA0086880.1"/>
    <property type="molecule type" value="Genomic_DNA"/>
</dbReference>
<gene>
    <name evidence="1" type="ORF">HRJ53_18010</name>
</gene>
<organism evidence="1 2">
    <name type="scientific">Candidatus Acidiferrum panamense</name>
    <dbReference type="NCBI Taxonomy" id="2741543"/>
    <lineage>
        <taxon>Bacteria</taxon>
        <taxon>Pseudomonadati</taxon>
        <taxon>Acidobacteriota</taxon>
        <taxon>Terriglobia</taxon>
        <taxon>Candidatus Acidiferrales</taxon>
        <taxon>Candidatus Acidiferrum</taxon>
    </lineage>
</organism>
<dbReference type="AlphaFoldDB" id="A0A7V8SXZ5"/>
<dbReference type="Proteomes" id="UP000567293">
    <property type="component" value="Unassembled WGS sequence"/>
</dbReference>
<proteinExistence type="predicted"/>